<keyword evidence="8" id="KW-0378">Hydrolase</keyword>
<dbReference type="Pfam" id="PF10502">
    <property type="entry name" value="Peptidase_S26"/>
    <property type="match status" value="1"/>
</dbReference>
<evidence type="ECO:0000313" key="14">
    <source>
        <dbReference type="Proteomes" id="UP001159364"/>
    </source>
</evidence>
<evidence type="ECO:0000256" key="5">
    <source>
        <dbReference type="ARBA" id="ARBA00013208"/>
    </source>
</evidence>
<protein>
    <recommendedName>
        <fullName evidence="5">signal peptidase I</fullName>
        <ecNumber evidence="5">3.4.21.89</ecNumber>
    </recommendedName>
</protein>
<keyword evidence="9" id="KW-0809">Transit peptide</keyword>
<comment type="catalytic activity">
    <reaction evidence="1">
        <text>Cleavage of hydrophobic, N-terminal signal or leader sequences from secreted and periplasmic proteins.</text>
        <dbReference type="EC" id="3.4.21.89"/>
    </reaction>
</comment>
<evidence type="ECO:0000259" key="12">
    <source>
        <dbReference type="Pfam" id="PF10502"/>
    </source>
</evidence>
<dbReference type="SUPFAM" id="SSF51306">
    <property type="entry name" value="LexA/Signal peptidase"/>
    <property type="match status" value="1"/>
</dbReference>
<dbReference type="InterPro" id="IPR036286">
    <property type="entry name" value="LexA/Signal_pep-like_sf"/>
</dbReference>
<organism evidence="13 14">
    <name type="scientific">Erythroxylum novogranatense</name>
    <dbReference type="NCBI Taxonomy" id="1862640"/>
    <lineage>
        <taxon>Eukaryota</taxon>
        <taxon>Viridiplantae</taxon>
        <taxon>Streptophyta</taxon>
        <taxon>Embryophyta</taxon>
        <taxon>Tracheophyta</taxon>
        <taxon>Spermatophyta</taxon>
        <taxon>Magnoliopsida</taxon>
        <taxon>eudicotyledons</taxon>
        <taxon>Gunneridae</taxon>
        <taxon>Pentapetalae</taxon>
        <taxon>rosids</taxon>
        <taxon>fabids</taxon>
        <taxon>Malpighiales</taxon>
        <taxon>Erythroxylaceae</taxon>
        <taxon>Erythroxylum</taxon>
    </lineage>
</organism>
<keyword evidence="10" id="KW-0472">Membrane</keyword>
<dbReference type="GO" id="GO:0009003">
    <property type="term" value="F:signal peptidase activity"/>
    <property type="evidence" value="ECO:0007669"/>
    <property type="project" value="UniProtKB-EC"/>
</dbReference>
<dbReference type="EMBL" id="JAIWQS010000006">
    <property type="protein sequence ID" value="KAJ8762947.1"/>
    <property type="molecule type" value="Genomic_DNA"/>
</dbReference>
<comment type="similarity">
    <text evidence="4">Belongs to the peptidase S26 family.</text>
</comment>
<evidence type="ECO:0000256" key="9">
    <source>
        <dbReference type="ARBA" id="ARBA00022946"/>
    </source>
</evidence>
<comment type="caution">
    <text evidence="13">The sequence shown here is derived from an EMBL/GenBank/DDBJ whole genome shotgun (WGS) entry which is preliminary data.</text>
</comment>
<dbReference type="CDD" id="cd06530">
    <property type="entry name" value="S26_SPase_I"/>
    <property type="match status" value="1"/>
</dbReference>
<dbReference type="FunFam" id="2.10.109.10:FF:000012">
    <property type="entry name" value="Peptidase/ serine-type peptidase"/>
    <property type="match status" value="1"/>
</dbReference>
<comment type="subcellular location">
    <subcellularLocation>
        <location evidence="3">Membrane</location>
    </subcellularLocation>
    <subcellularLocation>
        <location evidence="2">Plastid</location>
        <location evidence="2">Chloroplast</location>
    </subcellularLocation>
</comment>
<dbReference type="InterPro" id="IPR000223">
    <property type="entry name" value="Pept_S26A_signal_pept_1"/>
</dbReference>
<evidence type="ECO:0000256" key="1">
    <source>
        <dbReference type="ARBA" id="ARBA00000677"/>
    </source>
</evidence>
<dbReference type="InterPro" id="IPR019758">
    <property type="entry name" value="Pept_S26A_signal_pept_1_CS"/>
</dbReference>
<sequence>MSCLRPSVLLQFLTTFISVQWMPCQSWGFLRWPGFDGFMKLFVLALLWSTFSEIRYITSSSMSPTIGVGDRVLIEKAKYYFRNPSRNDIVTFRAPKQPRSREEDVFIKRIVAKAGDYVQVQHGSLYVNGIAQNEDFTAERPTYTSSLTCVPKGHVYVLGDNRNNSYDSHHWGPLPVKNIIGRYVMRFHKPSKP</sequence>
<evidence type="ECO:0000256" key="10">
    <source>
        <dbReference type="ARBA" id="ARBA00023136"/>
    </source>
</evidence>
<feature type="active site" evidence="11">
    <location>
        <position position="61"/>
    </location>
</feature>
<keyword evidence="7" id="KW-0934">Plastid</keyword>
<dbReference type="PRINTS" id="PR00727">
    <property type="entry name" value="LEADERPTASE"/>
</dbReference>
<evidence type="ECO:0000256" key="11">
    <source>
        <dbReference type="PIRSR" id="PIRSR600223-1"/>
    </source>
</evidence>
<dbReference type="GO" id="GO:0010027">
    <property type="term" value="P:thylakoid membrane organization"/>
    <property type="evidence" value="ECO:0007669"/>
    <property type="project" value="TreeGrafter"/>
</dbReference>
<dbReference type="AlphaFoldDB" id="A0AAV8T8G2"/>
<gene>
    <name evidence="13" type="ORF">K2173_023076</name>
</gene>
<keyword evidence="6" id="KW-0150">Chloroplast</keyword>
<dbReference type="PANTHER" id="PTHR43390:SF10">
    <property type="entry name" value="PEPTIDASE S26 DOMAIN-CONTAINING PROTEIN"/>
    <property type="match status" value="1"/>
</dbReference>
<dbReference type="EC" id="3.4.21.89" evidence="5"/>
<evidence type="ECO:0000256" key="2">
    <source>
        <dbReference type="ARBA" id="ARBA00004229"/>
    </source>
</evidence>
<dbReference type="PANTHER" id="PTHR43390">
    <property type="entry name" value="SIGNAL PEPTIDASE I"/>
    <property type="match status" value="1"/>
</dbReference>
<dbReference type="PROSITE" id="PS00761">
    <property type="entry name" value="SPASE_I_3"/>
    <property type="match status" value="1"/>
</dbReference>
<dbReference type="GO" id="GO:0009535">
    <property type="term" value="C:chloroplast thylakoid membrane"/>
    <property type="evidence" value="ECO:0007669"/>
    <property type="project" value="TreeGrafter"/>
</dbReference>
<proteinExistence type="inferred from homology"/>
<evidence type="ECO:0000256" key="4">
    <source>
        <dbReference type="ARBA" id="ARBA00009370"/>
    </source>
</evidence>
<name>A0AAV8T8G2_9ROSI</name>
<evidence type="ECO:0000256" key="3">
    <source>
        <dbReference type="ARBA" id="ARBA00004370"/>
    </source>
</evidence>
<dbReference type="Proteomes" id="UP001159364">
    <property type="component" value="Linkage Group LG06"/>
</dbReference>
<dbReference type="GO" id="GO:0004252">
    <property type="term" value="F:serine-type endopeptidase activity"/>
    <property type="evidence" value="ECO:0007669"/>
    <property type="project" value="InterPro"/>
</dbReference>
<evidence type="ECO:0000313" key="13">
    <source>
        <dbReference type="EMBL" id="KAJ8762947.1"/>
    </source>
</evidence>
<evidence type="ECO:0000256" key="8">
    <source>
        <dbReference type="ARBA" id="ARBA00022801"/>
    </source>
</evidence>
<evidence type="ECO:0000256" key="6">
    <source>
        <dbReference type="ARBA" id="ARBA00022528"/>
    </source>
</evidence>
<dbReference type="GO" id="GO:0006465">
    <property type="term" value="P:signal peptide processing"/>
    <property type="evidence" value="ECO:0007669"/>
    <property type="project" value="InterPro"/>
</dbReference>
<dbReference type="InterPro" id="IPR019533">
    <property type="entry name" value="Peptidase_S26"/>
</dbReference>
<dbReference type="NCBIfam" id="TIGR02227">
    <property type="entry name" value="sigpep_I_bact"/>
    <property type="match status" value="1"/>
</dbReference>
<accession>A0AAV8T8G2</accession>
<feature type="active site" evidence="11">
    <location>
        <position position="108"/>
    </location>
</feature>
<keyword evidence="14" id="KW-1185">Reference proteome</keyword>
<dbReference type="Gene3D" id="2.10.109.10">
    <property type="entry name" value="Umud Fragment, subunit A"/>
    <property type="match status" value="1"/>
</dbReference>
<evidence type="ECO:0000256" key="7">
    <source>
        <dbReference type="ARBA" id="ARBA00022640"/>
    </source>
</evidence>
<reference evidence="13 14" key="1">
    <citation type="submission" date="2021-09" db="EMBL/GenBank/DDBJ databases">
        <title>Genomic insights and catalytic innovation underlie evolution of tropane alkaloids biosynthesis.</title>
        <authorList>
            <person name="Wang Y.-J."/>
            <person name="Tian T."/>
            <person name="Huang J.-P."/>
            <person name="Huang S.-X."/>
        </authorList>
    </citation>
    <scope>NUCLEOTIDE SEQUENCE [LARGE SCALE GENOMIC DNA]</scope>
    <source>
        <strain evidence="13">KIB-2018</strain>
        <tissue evidence="13">Leaf</tissue>
    </source>
</reference>
<feature type="domain" description="Peptidase S26" evidence="12">
    <location>
        <begin position="40"/>
        <end position="187"/>
    </location>
</feature>